<keyword evidence="2" id="KW-1015">Disulfide bond</keyword>
<dbReference type="InterPro" id="IPR013830">
    <property type="entry name" value="SGNH_hydro"/>
</dbReference>
<dbReference type="SUPFAM" id="SSF52266">
    <property type="entry name" value="SGNH hydrolase"/>
    <property type="match status" value="1"/>
</dbReference>
<evidence type="ECO:0000256" key="1">
    <source>
        <dbReference type="PIRSR" id="PIRSR637460-1"/>
    </source>
</evidence>
<sequence>MAHFSVCKLLTYTALGTTALGTAFWLHQRRLPVKKNAEYVALGSSFAAGLGLGERAPNSPIISQRSVNGYPQQLARLLNISSFTDMTSSGATVRHILNGGQRMLGPQIDALGPDTKLVTLTAGGNDVGYIGDLTWMAYQNQQHIVAHAISSVLKRKIPRDHKRFADLAQLLKATIQEIKRRSPHAHIVVVTYPVVVPVEGTCTALGLTADQVAHVTAVADQLAQITRDVAKETAVTLVDMATISKVHSVCSQTPWVNGFKSKKGADFHPNLAGAEATAKAIFNVIQPS</sequence>
<organism evidence="4 5">
    <name type="scientific">Acinetobacter apis</name>
    <dbReference type="NCBI Taxonomy" id="1229165"/>
    <lineage>
        <taxon>Bacteria</taxon>
        <taxon>Pseudomonadati</taxon>
        <taxon>Pseudomonadota</taxon>
        <taxon>Gammaproteobacteria</taxon>
        <taxon>Moraxellales</taxon>
        <taxon>Moraxellaceae</taxon>
        <taxon>Acinetobacter</taxon>
    </lineage>
</organism>
<feature type="active site" description="Nucleophile" evidence="1">
    <location>
        <position position="45"/>
    </location>
</feature>
<dbReference type="Gene3D" id="3.40.50.1110">
    <property type="entry name" value="SGNH hydrolase"/>
    <property type="match status" value="1"/>
</dbReference>
<dbReference type="EMBL" id="FZLN01000001">
    <property type="protein sequence ID" value="SNQ29292.1"/>
    <property type="molecule type" value="Genomic_DNA"/>
</dbReference>
<dbReference type="OrthoDB" id="5503950at2"/>
<feature type="domain" description="SGNH hydrolase-type esterase" evidence="3">
    <location>
        <begin position="41"/>
        <end position="275"/>
    </location>
</feature>
<protein>
    <submittedName>
        <fullName evidence="4">Lysophospholipase L1</fullName>
    </submittedName>
</protein>
<evidence type="ECO:0000313" key="4">
    <source>
        <dbReference type="EMBL" id="SNQ29292.1"/>
    </source>
</evidence>
<keyword evidence="5" id="KW-1185">Reference proteome</keyword>
<gene>
    <name evidence="4" type="ORF">SAMN05444584_1239</name>
</gene>
<dbReference type="AlphaFoldDB" id="A0A217EG40"/>
<dbReference type="RefSeq" id="WP_088823273.1">
    <property type="nucleotide sequence ID" value="NZ_FZLN01000001.1"/>
</dbReference>
<dbReference type="InterPro" id="IPR037460">
    <property type="entry name" value="SEST-like"/>
</dbReference>
<dbReference type="PANTHER" id="PTHR37981:SF1">
    <property type="entry name" value="SGNH HYDROLASE-TYPE ESTERASE DOMAIN-CONTAINING PROTEIN"/>
    <property type="match status" value="1"/>
</dbReference>
<dbReference type="GO" id="GO:0019433">
    <property type="term" value="P:triglyceride catabolic process"/>
    <property type="evidence" value="ECO:0007669"/>
    <property type="project" value="TreeGrafter"/>
</dbReference>
<dbReference type="InterPro" id="IPR036514">
    <property type="entry name" value="SGNH_hydro_sf"/>
</dbReference>
<feature type="active site" evidence="1">
    <location>
        <position position="268"/>
    </location>
</feature>
<dbReference type="GO" id="GO:0004806">
    <property type="term" value="F:triacylglycerol lipase activity"/>
    <property type="evidence" value="ECO:0007669"/>
    <property type="project" value="TreeGrafter"/>
</dbReference>
<dbReference type="Proteomes" id="UP000243463">
    <property type="component" value="Unassembled WGS sequence"/>
</dbReference>
<dbReference type="CDD" id="cd01823">
    <property type="entry name" value="SEST_like"/>
    <property type="match status" value="1"/>
</dbReference>
<reference evidence="5" key="1">
    <citation type="submission" date="2017-06" db="EMBL/GenBank/DDBJ databases">
        <authorList>
            <person name="Varghese N."/>
            <person name="Submissions S."/>
        </authorList>
    </citation>
    <scope>NUCLEOTIDE SEQUENCE [LARGE SCALE GENOMIC DNA]</scope>
    <source>
        <strain evidence="5">ANC 5114</strain>
    </source>
</reference>
<dbReference type="PANTHER" id="PTHR37981">
    <property type="entry name" value="LIPASE 2"/>
    <property type="match status" value="1"/>
</dbReference>
<evidence type="ECO:0000256" key="2">
    <source>
        <dbReference type="PIRSR" id="PIRSR637460-2"/>
    </source>
</evidence>
<proteinExistence type="predicted"/>
<name>A0A217EG40_9GAMM</name>
<accession>A0A217EG40</accession>
<feature type="disulfide bond" evidence="2">
    <location>
        <begin position="202"/>
        <end position="250"/>
    </location>
</feature>
<evidence type="ECO:0000313" key="5">
    <source>
        <dbReference type="Proteomes" id="UP000243463"/>
    </source>
</evidence>
<dbReference type="Pfam" id="PF13472">
    <property type="entry name" value="Lipase_GDSL_2"/>
    <property type="match status" value="1"/>
</dbReference>
<evidence type="ECO:0000259" key="3">
    <source>
        <dbReference type="Pfam" id="PF13472"/>
    </source>
</evidence>